<evidence type="ECO:0000313" key="1">
    <source>
        <dbReference type="EMBL" id="JAI01271.1"/>
    </source>
</evidence>
<dbReference type="EMBL" id="GBXM01007307">
    <property type="protein sequence ID" value="JAI01271.1"/>
    <property type="molecule type" value="Transcribed_RNA"/>
</dbReference>
<reference evidence="1" key="2">
    <citation type="journal article" date="2015" name="Fish Shellfish Immunol.">
        <title>Early steps in the European eel (Anguilla anguilla)-Vibrio vulnificus interaction in the gills: Role of the RtxA13 toxin.</title>
        <authorList>
            <person name="Callol A."/>
            <person name="Pajuelo D."/>
            <person name="Ebbesson L."/>
            <person name="Teles M."/>
            <person name="MacKenzie S."/>
            <person name="Amaro C."/>
        </authorList>
    </citation>
    <scope>NUCLEOTIDE SEQUENCE</scope>
</reference>
<organism evidence="1">
    <name type="scientific">Anguilla anguilla</name>
    <name type="common">European freshwater eel</name>
    <name type="synonym">Muraena anguilla</name>
    <dbReference type="NCBI Taxonomy" id="7936"/>
    <lineage>
        <taxon>Eukaryota</taxon>
        <taxon>Metazoa</taxon>
        <taxon>Chordata</taxon>
        <taxon>Craniata</taxon>
        <taxon>Vertebrata</taxon>
        <taxon>Euteleostomi</taxon>
        <taxon>Actinopterygii</taxon>
        <taxon>Neopterygii</taxon>
        <taxon>Teleostei</taxon>
        <taxon>Anguilliformes</taxon>
        <taxon>Anguillidae</taxon>
        <taxon>Anguilla</taxon>
    </lineage>
</organism>
<dbReference type="AlphaFoldDB" id="A0A0E9XHI5"/>
<reference evidence="1" key="1">
    <citation type="submission" date="2014-11" db="EMBL/GenBank/DDBJ databases">
        <authorList>
            <person name="Amaro Gonzalez C."/>
        </authorList>
    </citation>
    <scope>NUCLEOTIDE SEQUENCE</scope>
</reference>
<accession>A0A0E9XHI5</accession>
<proteinExistence type="predicted"/>
<sequence length="63" mass="7034">MSSALKASPLGNTFFRMSSTRLSLSLSLNQLTFTIQCEMDSFACFVASQTGRTPILPFLKRQR</sequence>
<protein>
    <submittedName>
        <fullName evidence="1">Uncharacterized protein</fullName>
    </submittedName>
</protein>
<name>A0A0E9XHI5_ANGAN</name>